<evidence type="ECO:0000313" key="12">
    <source>
        <dbReference type="EMBL" id="KRQ93321.1"/>
    </source>
</evidence>
<dbReference type="OrthoDB" id="8441653at2"/>
<dbReference type="InterPro" id="IPR037682">
    <property type="entry name" value="TonB_C"/>
</dbReference>
<dbReference type="RefSeq" id="WP_057855221.1">
    <property type="nucleotide sequence ID" value="NZ_LLXX01000221.1"/>
</dbReference>
<sequence length="263" mass="28348">MTGLDEQKPSRRLWISAAVIALALHIGGAALAIAHLQTEEADDALGATAIEVGLEMAAVRREVTDLPPGPDTDAAAHSPPLPEQNAEAKETDLPQDKPTEPEEADRVVTETESKKPKEDDPKIAAVQTQASPESVASEATATPSSEDIPEGQRSVAPVIGTGESARRVRATWQKELVAHLDKHKRYPKERQQKSAEIQIRFTLDRMGHVLSTDIEKGSGDPAFDEAALAMVRRSDPVPMPPPVIADEGLTFTLPVIFRVKTKS</sequence>
<dbReference type="SUPFAM" id="SSF74653">
    <property type="entry name" value="TolA/TonB C-terminal domain"/>
    <property type="match status" value="1"/>
</dbReference>
<evidence type="ECO:0000256" key="6">
    <source>
        <dbReference type="ARBA" id="ARBA00022692"/>
    </source>
</evidence>
<evidence type="ECO:0000313" key="13">
    <source>
        <dbReference type="Proteomes" id="UP000051913"/>
    </source>
</evidence>
<dbReference type="GO" id="GO:0031992">
    <property type="term" value="F:energy transducer activity"/>
    <property type="evidence" value="ECO:0007669"/>
    <property type="project" value="TreeGrafter"/>
</dbReference>
<evidence type="ECO:0000256" key="2">
    <source>
        <dbReference type="ARBA" id="ARBA00006555"/>
    </source>
</evidence>
<keyword evidence="8" id="KW-1133">Transmembrane helix</keyword>
<keyword evidence="4" id="KW-1003">Cell membrane</keyword>
<dbReference type="Gene3D" id="3.30.1150.10">
    <property type="match status" value="1"/>
</dbReference>
<evidence type="ECO:0000256" key="1">
    <source>
        <dbReference type="ARBA" id="ARBA00004383"/>
    </source>
</evidence>
<reference evidence="12 13" key="1">
    <citation type="submission" date="2014-03" db="EMBL/GenBank/DDBJ databases">
        <title>Bradyrhizobium valentinum sp. nov., isolated from effective nodules of Lupinus mariae-josephae, a lupine endemic of basic-lime soils in Eastern Spain.</title>
        <authorList>
            <person name="Duran D."/>
            <person name="Rey L."/>
            <person name="Navarro A."/>
            <person name="Busquets A."/>
            <person name="Imperial J."/>
            <person name="Ruiz-Argueso T."/>
        </authorList>
    </citation>
    <scope>NUCLEOTIDE SEQUENCE [LARGE SCALE GENOMIC DNA]</scope>
    <source>
        <strain evidence="12 13">LmjM3</strain>
    </source>
</reference>
<organism evidence="12 13">
    <name type="scientific">Bradyrhizobium valentinum</name>
    <dbReference type="NCBI Taxonomy" id="1518501"/>
    <lineage>
        <taxon>Bacteria</taxon>
        <taxon>Pseudomonadati</taxon>
        <taxon>Pseudomonadota</taxon>
        <taxon>Alphaproteobacteria</taxon>
        <taxon>Hyphomicrobiales</taxon>
        <taxon>Nitrobacteraceae</taxon>
        <taxon>Bradyrhizobium</taxon>
    </lineage>
</organism>
<gene>
    <name evidence="12" type="ORF">CP49_19190</name>
</gene>
<keyword evidence="3" id="KW-0813">Transport</keyword>
<evidence type="ECO:0000256" key="4">
    <source>
        <dbReference type="ARBA" id="ARBA00022475"/>
    </source>
</evidence>
<protein>
    <submittedName>
        <fullName evidence="12">Energy transducer TonB</fullName>
    </submittedName>
</protein>
<evidence type="ECO:0000256" key="5">
    <source>
        <dbReference type="ARBA" id="ARBA00022519"/>
    </source>
</evidence>
<dbReference type="AlphaFoldDB" id="A0A0R3KCT0"/>
<dbReference type="Proteomes" id="UP000051913">
    <property type="component" value="Unassembled WGS sequence"/>
</dbReference>
<keyword evidence="7" id="KW-0653">Protein transport</keyword>
<dbReference type="PANTHER" id="PTHR33446">
    <property type="entry name" value="PROTEIN TONB-RELATED"/>
    <property type="match status" value="1"/>
</dbReference>
<keyword evidence="13" id="KW-1185">Reference proteome</keyword>
<evidence type="ECO:0000256" key="9">
    <source>
        <dbReference type="ARBA" id="ARBA00023136"/>
    </source>
</evidence>
<comment type="subcellular location">
    <subcellularLocation>
        <location evidence="1">Cell inner membrane</location>
        <topology evidence="1">Single-pass membrane protein</topology>
        <orientation evidence="1">Periplasmic side</orientation>
    </subcellularLocation>
</comment>
<dbReference type="GO" id="GO:0098797">
    <property type="term" value="C:plasma membrane protein complex"/>
    <property type="evidence" value="ECO:0007669"/>
    <property type="project" value="TreeGrafter"/>
</dbReference>
<evidence type="ECO:0000256" key="10">
    <source>
        <dbReference type="SAM" id="MobiDB-lite"/>
    </source>
</evidence>
<feature type="region of interest" description="Disordered" evidence="10">
    <location>
        <begin position="64"/>
        <end position="162"/>
    </location>
</feature>
<dbReference type="PANTHER" id="PTHR33446:SF2">
    <property type="entry name" value="PROTEIN TONB"/>
    <property type="match status" value="1"/>
</dbReference>
<feature type="compositionally biased region" description="Basic and acidic residues" evidence="10">
    <location>
        <begin position="86"/>
        <end position="122"/>
    </location>
</feature>
<dbReference type="GO" id="GO:0015031">
    <property type="term" value="P:protein transport"/>
    <property type="evidence" value="ECO:0007669"/>
    <property type="project" value="UniProtKB-KW"/>
</dbReference>
<dbReference type="Pfam" id="PF13103">
    <property type="entry name" value="TonB_2"/>
    <property type="match status" value="1"/>
</dbReference>
<keyword evidence="6" id="KW-0812">Transmembrane</keyword>
<evidence type="ECO:0000259" key="11">
    <source>
        <dbReference type="PROSITE" id="PS52015"/>
    </source>
</evidence>
<dbReference type="EMBL" id="LLXX01000221">
    <property type="protein sequence ID" value="KRQ93321.1"/>
    <property type="molecule type" value="Genomic_DNA"/>
</dbReference>
<dbReference type="InterPro" id="IPR006260">
    <property type="entry name" value="TonB/TolA_C"/>
</dbReference>
<feature type="compositionally biased region" description="Polar residues" evidence="10">
    <location>
        <begin position="126"/>
        <end position="145"/>
    </location>
</feature>
<evidence type="ECO:0000256" key="7">
    <source>
        <dbReference type="ARBA" id="ARBA00022927"/>
    </source>
</evidence>
<dbReference type="InterPro" id="IPR051045">
    <property type="entry name" value="TonB-dependent_transducer"/>
</dbReference>
<proteinExistence type="inferred from homology"/>
<comment type="caution">
    <text evidence="12">The sequence shown here is derived from an EMBL/GenBank/DDBJ whole genome shotgun (WGS) entry which is preliminary data.</text>
</comment>
<keyword evidence="5" id="KW-0997">Cell inner membrane</keyword>
<keyword evidence="9" id="KW-0472">Membrane</keyword>
<evidence type="ECO:0000256" key="3">
    <source>
        <dbReference type="ARBA" id="ARBA00022448"/>
    </source>
</evidence>
<dbReference type="NCBIfam" id="TIGR01352">
    <property type="entry name" value="tonB_Cterm"/>
    <property type="match status" value="1"/>
</dbReference>
<name>A0A0R3KCT0_9BRAD</name>
<comment type="similarity">
    <text evidence="2">Belongs to the TonB family.</text>
</comment>
<feature type="domain" description="TonB C-terminal" evidence="11">
    <location>
        <begin position="171"/>
        <end position="263"/>
    </location>
</feature>
<accession>A0A0R3KCT0</accession>
<evidence type="ECO:0000256" key="8">
    <source>
        <dbReference type="ARBA" id="ARBA00022989"/>
    </source>
</evidence>
<dbReference type="STRING" id="1518501.CQ10_14235"/>
<dbReference type="PROSITE" id="PS52015">
    <property type="entry name" value="TONB_CTD"/>
    <property type="match status" value="1"/>
</dbReference>
<dbReference type="GO" id="GO:0055085">
    <property type="term" value="P:transmembrane transport"/>
    <property type="evidence" value="ECO:0007669"/>
    <property type="project" value="InterPro"/>
</dbReference>